<dbReference type="OrthoDB" id="1016457at2"/>
<name>A0A3P1T5B7_9ACTN</name>
<dbReference type="AlphaFoldDB" id="A0A3P1T5B7"/>
<comment type="similarity">
    <text evidence="2">Belongs to the 5'-nucleotidase family.</text>
</comment>
<dbReference type="EMBL" id="RQZG01000018">
    <property type="protein sequence ID" value="RRD03623.1"/>
    <property type="molecule type" value="Genomic_DNA"/>
</dbReference>
<keyword evidence="1" id="KW-0732">Signal</keyword>
<keyword evidence="2" id="KW-0547">Nucleotide-binding</keyword>
<feature type="domain" description="5'-Nucleotidase C-terminal" evidence="4">
    <location>
        <begin position="342"/>
        <end position="511"/>
    </location>
</feature>
<comment type="caution">
    <text evidence="5">The sequence shown here is derived from an EMBL/GenBank/DDBJ whole genome shotgun (WGS) entry which is preliminary data.</text>
</comment>
<accession>A0A3P1T5B7</accession>
<dbReference type="PANTHER" id="PTHR11575">
    <property type="entry name" value="5'-NUCLEOTIDASE-RELATED"/>
    <property type="match status" value="1"/>
</dbReference>
<evidence type="ECO:0000256" key="1">
    <source>
        <dbReference type="ARBA" id="ARBA00022729"/>
    </source>
</evidence>
<dbReference type="PROSITE" id="PS00786">
    <property type="entry name" value="5_NUCLEOTIDASE_2"/>
    <property type="match status" value="1"/>
</dbReference>
<dbReference type="GO" id="GO:0000166">
    <property type="term" value="F:nucleotide binding"/>
    <property type="evidence" value="ECO:0007669"/>
    <property type="project" value="UniProtKB-KW"/>
</dbReference>
<organism evidence="5 6">
    <name type="scientific">Arachnia propionica</name>
    <dbReference type="NCBI Taxonomy" id="1750"/>
    <lineage>
        <taxon>Bacteria</taxon>
        <taxon>Bacillati</taxon>
        <taxon>Actinomycetota</taxon>
        <taxon>Actinomycetes</taxon>
        <taxon>Propionibacteriales</taxon>
        <taxon>Propionibacteriaceae</taxon>
        <taxon>Arachnia</taxon>
    </lineage>
</organism>
<dbReference type="Pfam" id="PF02872">
    <property type="entry name" value="5_nucleotid_C"/>
    <property type="match status" value="1"/>
</dbReference>
<dbReference type="InterPro" id="IPR036907">
    <property type="entry name" value="5'-Nucleotdase_C_sf"/>
</dbReference>
<dbReference type="GO" id="GO:0016788">
    <property type="term" value="F:hydrolase activity, acting on ester bonds"/>
    <property type="evidence" value="ECO:0007669"/>
    <property type="project" value="InterPro"/>
</dbReference>
<dbReference type="GO" id="GO:0030288">
    <property type="term" value="C:outer membrane-bounded periplasmic space"/>
    <property type="evidence" value="ECO:0007669"/>
    <property type="project" value="TreeGrafter"/>
</dbReference>
<reference evidence="5 6" key="1">
    <citation type="submission" date="2018-11" db="EMBL/GenBank/DDBJ databases">
        <title>Genomes From Bacteria Associated with the Canine Oral Cavity: a Test Case for Automated Genome-Based Taxonomic Assignment.</title>
        <authorList>
            <person name="Coil D.A."/>
            <person name="Jospin G."/>
            <person name="Darling A.E."/>
            <person name="Wallis C."/>
            <person name="Davis I.J."/>
            <person name="Harris S."/>
            <person name="Eisen J.A."/>
            <person name="Holcombe L.J."/>
            <person name="O'Flynn C."/>
        </authorList>
    </citation>
    <scope>NUCLEOTIDE SEQUENCE [LARGE SCALE GENOMIC DNA]</scope>
    <source>
        <strain evidence="5 6">OH887_COT-365</strain>
    </source>
</reference>
<dbReference type="GO" id="GO:0009166">
    <property type="term" value="P:nucleotide catabolic process"/>
    <property type="evidence" value="ECO:0007669"/>
    <property type="project" value="InterPro"/>
</dbReference>
<dbReference type="Pfam" id="PF00149">
    <property type="entry name" value="Metallophos"/>
    <property type="match status" value="1"/>
</dbReference>
<sequence>MAHRLTVLATTDVHGTVLNWDYYADRPFTDREAGLAQLATVVERRRRELGDDAVVLVDNGDTIQGTPLNTYVAQQEPITRTGTTHPMAAAFNVMGYTAVNLGNHEFNYGFEHLSAWQSQLTAPLLGTNVSHRDGSEVGFQRFVRLESTLGGHPVRVGILGLTTPGSMVWDRHHLEREGVVVEDMVVCAQRWVPRLRDEFGCDLVVVLCHAGIGTSSYATGADIPPENPAADIAAEVPGIDLMVIGHTHQDVPEQFVTCRATGAPVLLTQPRAHAAGLTETTLELERTDDGWRLLHASATAHPAAGEPPHPGVVAAVQEIHERTRRHVNQQVAVSPRRMGTEQATWRASEAIAFVQHVQARTVAEALAGTPAAALPVVSLTAPTSRTAAIPQGPVSLRDIAGLYVFDNTLAAVQLTGAELRAHLEHAARYYADLPAGTVFDPATMTSATRDGVTIWDYQYDMAHGVDYEIDPTRPVGQRITRLTHPDGRLVTDDDRFAVALNHYRLSGAGGVHGRGAGTGAVQRHA</sequence>
<dbReference type="PANTHER" id="PTHR11575:SF6">
    <property type="entry name" value="2',3'-CYCLIC-NUCLEOTIDE 2'-PHOSPHODIESTERASE_3'-NUCLEOTIDASE"/>
    <property type="match status" value="1"/>
</dbReference>
<protein>
    <submittedName>
        <fullName evidence="5">Bifunctional metallophosphatase/5'-nucleotidase</fullName>
    </submittedName>
</protein>
<dbReference type="RefSeq" id="WP_124845715.1">
    <property type="nucleotide sequence ID" value="NZ_RQZG01000018.1"/>
</dbReference>
<dbReference type="InterPro" id="IPR006179">
    <property type="entry name" value="5_nucleotidase/apyrase"/>
</dbReference>
<evidence type="ECO:0000313" key="6">
    <source>
        <dbReference type="Proteomes" id="UP000280819"/>
    </source>
</evidence>
<gene>
    <name evidence="5" type="ORF">EII34_13635</name>
</gene>
<proteinExistence type="inferred from homology"/>
<dbReference type="InterPro" id="IPR004843">
    <property type="entry name" value="Calcineurin-like_PHP"/>
</dbReference>
<dbReference type="Gene3D" id="3.90.780.10">
    <property type="entry name" value="5'-Nucleotidase, C-terminal domain"/>
    <property type="match status" value="1"/>
</dbReference>
<dbReference type="PRINTS" id="PR01607">
    <property type="entry name" value="APYRASEFAMLY"/>
</dbReference>
<evidence type="ECO:0000259" key="4">
    <source>
        <dbReference type="Pfam" id="PF02872"/>
    </source>
</evidence>
<dbReference type="InterPro" id="IPR006146">
    <property type="entry name" value="5'-Nucleotdase_CS"/>
</dbReference>
<feature type="domain" description="Calcineurin-like phosphoesterase" evidence="3">
    <location>
        <begin position="6"/>
        <end position="249"/>
    </location>
</feature>
<evidence type="ECO:0000313" key="5">
    <source>
        <dbReference type="EMBL" id="RRD03623.1"/>
    </source>
</evidence>
<dbReference type="SUPFAM" id="SSF56300">
    <property type="entry name" value="Metallo-dependent phosphatases"/>
    <property type="match status" value="1"/>
</dbReference>
<evidence type="ECO:0000256" key="2">
    <source>
        <dbReference type="RuleBase" id="RU362119"/>
    </source>
</evidence>
<dbReference type="Proteomes" id="UP000280819">
    <property type="component" value="Unassembled WGS sequence"/>
</dbReference>
<evidence type="ECO:0000259" key="3">
    <source>
        <dbReference type="Pfam" id="PF00149"/>
    </source>
</evidence>
<dbReference type="InterPro" id="IPR008334">
    <property type="entry name" value="5'-Nucleotdase_C"/>
</dbReference>
<dbReference type="SUPFAM" id="SSF55816">
    <property type="entry name" value="5'-nucleotidase (syn. UDP-sugar hydrolase), C-terminal domain"/>
    <property type="match status" value="1"/>
</dbReference>
<dbReference type="InterPro" id="IPR029052">
    <property type="entry name" value="Metallo-depent_PP-like"/>
</dbReference>
<dbReference type="Gene3D" id="3.60.21.10">
    <property type="match status" value="1"/>
</dbReference>
<keyword evidence="2" id="KW-0378">Hydrolase</keyword>
<dbReference type="GO" id="GO:0046872">
    <property type="term" value="F:metal ion binding"/>
    <property type="evidence" value="ECO:0007669"/>
    <property type="project" value="InterPro"/>
</dbReference>